<feature type="transmembrane region" description="Helical" evidence="6">
    <location>
        <begin position="57"/>
        <end position="81"/>
    </location>
</feature>
<feature type="transmembrane region" description="Helical" evidence="6">
    <location>
        <begin position="320"/>
        <end position="341"/>
    </location>
</feature>
<sequence>MAPNNTPSSDDDRAPPGTVFLTENDGSRGNNLVLHPTPTSDPNDPLNWSSARKTINFLPVLAMTALVFTQLTIPTTFWQLWVVDLDCEYTDLTTALALMFVGTSTGCFFFIPFAIKYGRRPVYIVSVAFLAGMAIWSARMNSLLELFASQLIGGLASATNETIAQMTIADLFFVHQRGTVSGLYMAMVMIGNFLGPIIAGAMARTGDWRLCYYTLFGVNSALLVYFICLYEESKYTPHLQGHTHASAHSQEKPGEEEEEDEVTGQGEKAVSQPTMTQETHIDTSLPLLPWSQRLRLITKTDENLLKCAYEPFIMLVKFPAVLYTAVEYSFSLCWITMIISTTSSTFPRPPYNFSPLGVGNMSLGPFIGCILGAVYGGYLGDRLIVCLSRRNNGCYEPEMRLHLLHLPAVCMGGGVLIYGVTLARGLHWIYPSVGGGIFGFGVGTICDITLALVIDSYREVTGEAFVVVAFFRNVTSIGILFALDPWQKAQGLQNMFIVAACLATFIAFFHIPLIKWGKRIRQATSSDYRRMVAKKGNRR</sequence>
<evidence type="ECO:0000256" key="6">
    <source>
        <dbReference type="SAM" id="Phobius"/>
    </source>
</evidence>
<feature type="transmembrane region" description="Helical" evidence="6">
    <location>
        <begin position="428"/>
        <end position="452"/>
    </location>
</feature>
<feature type="transmembrane region" description="Helical" evidence="6">
    <location>
        <begin position="361"/>
        <end position="380"/>
    </location>
</feature>
<feature type="transmembrane region" description="Helical" evidence="6">
    <location>
        <begin position="464"/>
        <end position="483"/>
    </location>
</feature>
<accession>A0AAD4GV33</accession>
<dbReference type="InterPro" id="IPR011701">
    <property type="entry name" value="MFS"/>
</dbReference>
<gene>
    <name evidence="8" type="ORF">FE257_006017</name>
</gene>
<reference evidence="8" key="1">
    <citation type="journal article" date="2019" name="Beilstein J. Org. Chem.">
        <title>Nanangenines: drimane sesquiterpenoids as the dominant metabolite cohort of a novel Australian fungus, Aspergillus nanangensis.</title>
        <authorList>
            <person name="Lacey H.J."/>
            <person name="Gilchrist C.L.M."/>
            <person name="Crombie A."/>
            <person name="Kalaitzis J.A."/>
            <person name="Vuong D."/>
            <person name="Rutledge P.J."/>
            <person name="Turner P."/>
            <person name="Pitt J.I."/>
            <person name="Lacey E."/>
            <person name="Chooi Y.H."/>
            <person name="Piggott A.M."/>
        </authorList>
    </citation>
    <scope>NUCLEOTIDE SEQUENCE</scope>
    <source>
        <strain evidence="8">MST-FP2251</strain>
    </source>
</reference>
<evidence type="ECO:0000256" key="5">
    <source>
        <dbReference type="SAM" id="MobiDB-lite"/>
    </source>
</evidence>
<keyword evidence="9" id="KW-1185">Reference proteome</keyword>
<organism evidence="8 9">
    <name type="scientific">Aspergillus nanangensis</name>
    <dbReference type="NCBI Taxonomy" id="2582783"/>
    <lineage>
        <taxon>Eukaryota</taxon>
        <taxon>Fungi</taxon>
        <taxon>Dikarya</taxon>
        <taxon>Ascomycota</taxon>
        <taxon>Pezizomycotina</taxon>
        <taxon>Eurotiomycetes</taxon>
        <taxon>Eurotiomycetidae</taxon>
        <taxon>Eurotiales</taxon>
        <taxon>Aspergillaceae</taxon>
        <taxon>Aspergillus</taxon>
        <taxon>Aspergillus subgen. Circumdati</taxon>
    </lineage>
</organism>
<dbReference type="InterPro" id="IPR036259">
    <property type="entry name" value="MFS_trans_sf"/>
</dbReference>
<feature type="region of interest" description="Disordered" evidence="5">
    <location>
        <begin position="241"/>
        <end position="279"/>
    </location>
</feature>
<feature type="domain" description="Major facilitator superfamily (MFS) profile" evidence="7">
    <location>
        <begin position="48"/>
        <end position="518"/>
    </location>
</feature>
<dbReference type="PANTHER" id="PTHR23502">
    <property type="entry name" value="MAJOR FACILITATOR SUPERFAMILY"/>
    <property type="match status" value="1"/>
</dbReference>
<evidence type="ECO:0000313" key="8">
    <source>
        <dbReference type="EMBL" id="KAF9890351.1"/>
    </source>
</evidence>
<keyword evidence="4 6" id="KW-0472">Membrane</keyword>
<keyword evidence="2 6" id="KW-0812">Transmembrane</keyword>
<dbReference type="SUPFAM" id="SSF103473">
    <property type="entry name" value="MFS general substrate transporter"/>
    <property type="match status" value="1"/>
</dbReference>
<feature type="transmembrane region" description="Helical" evidence="6">
    <location>
        <begin position="122"/>
        <end position="139"/>
    </location>
</feature>
<evidence type="ECO:0000256" key="4">
    <source>
        <dbReference type="ARBA" id="ARBA00023136"/>
    </source>
</evidence>
<name>A0AAD4GV33_ASPNN</name>
<dbReference type="GO" id="GO:0005886">
    <property type="term" value="C:plasma membrane"/>
    <property type="evidence" value="ECO:0007669"/>
    <property type="project" value="TreeGrafter"/>
</dbReference>
<protein>
    <recommendedName>
        <fullName evidence="7">Major facilitator superfamily (MFS) profile domain-containing protein</fullName>
    </recommendedName>
</protein>
<keyword evidence="3 6" id="KW-1133">Transmembrane helix</keyword>
<evidence type="ECO:0000313" key="9">
    <source>
        <dbReference type="Proteomes" id="UP001194746"/>
    </source>
</evidence>
<comment type="subcellular location">
    <subcellularLocation>
        <location evidence="1">Membrane</location>
        <topology evidence="1">Multi-pass membrane protein</topology>
    </subcellularLocation>
</comment>
<dbReference type="AlphaFoldDB" id="A0AAD4GV33"/>
<feature type="transmembrane region" description="Helical" evidence="6">
    <location>
        <begin position="151"/>
        <end position="174"/>
    </location>
</feature>
<dbReference type="Proteomes" id="UP001194746">
    <property type="component" value="Unassembled WGS sequence"/>
</dbReference>
<dbReference type="Gene3D" id="1.20.1250.20">
    <property type="entry name" value="MFS general substrate transporter like domains"/>
    <property type="match status" value="1"/>
</dbReference>
<evidence type="ECO:0000256" key="1">
    <source>
        <dbReference type="ARBA" id="ARBA00004141"/>
    </source>
</evidence>
<evidence type="ECO:0000259" key="7">
    <source>
        <dbReference type="PROSITE" id="PS50850"/>
    </source>
</evidence>
<feature type="transmembrane region" description="Helical" evidence="6">
    <location>
        <begin position="93"/>
        <end position="115"/>
    </location>
</feature>
<dbReference type="GO" id="GO:0022857">
    <property type="term" value="F:transmembrane transporter activity"/>
    <property type="evidence" value="ECO:0007669"/>
    <property type="project" value="InterPro"/>
</dbReference>
<reference evidence="8" key="2">
    <citation type="submission" date="2020-02" db="EMBL/GenBank/DDBJ databases">
        <authorList>
            <person name="Gilchrist C.L.M."/>
            <person name="Chooi Y.-H."/>
        </authorList>
    </citation>
    <scope>NUCLEOTIDE SEQUENCE</scope>
    <source>
        <strain evidence="8">MST-FP2251</strain>
    </source>
</reference>
<feature type="transmembrane region" description="Helical" evidence="6">
    <location>
        <begin position="183"/>
        <end position="204"/>
    </location>
</feature>
<dbReference type="PANTHER" id="PTHR23502:SF50">
    <property type="entry name" value="TRANSPORTER, PUTATIVE (AFU_ORTHOLOGUE AFUA_5G00430)-RELATED"/>
    <property type="match status" value="1"/>
</dbReference>
<evidence type="ECO:0000256" key="3">
    <source>
        <dbReference type="ARBA" id="ARBA00022989"/>
    </source>
</evidence>
<proteinExistence type="predicted"/>
<evidence type="ECO:0000256" key="2">
    <source>
        <dbReference type="ARBA" id="ARBA00022692"/>
    </source>
</evidence>
<dbReference type="InterPro" id="IPR020846">
    <property type="entry name" value="MFS_dom"/>
</dbReference>
<dbReference type="EMBL" id="VCAU01000027">
    <property type="protein sequence ID" value="KAF9890351.1"/>
    <property type="molecule type" value="Genomic_DNA"/>
</dbReference>
<feature type="transmembrane region" description="Helical" evidence="6">
    <location>
        <begin position="495"/>
        <end position="514"/>
    </location>
</feature>
<dbReference type="Pfam" id="PF07690">
    <property type="entry name" value="MFS_1"/>
    <property type="match status" value="1"/>
</dbReference>
<feature type="region of interest" description="Disordered" evidence="5">
    <location>
        <begin position="1"/>
        <end position="45"/>
    </location>
</feature>
<feature type="transmembrane region" description="Helical" evidence="6">
    <location>
        <begin position="210"/>
        <end position="230"/>
    </location>
</feature>
<dbReference type="PROSITE" id="PS50850">
    <property type="entry name" value="MFS"/>
    <property type="match status" value="1"/>
</dbReference>
<feature type="transmembrane region" description="Helical" evidence="6">
    <location>
        <begin position="401"/>
        <end position="422"/>
    </location>
</feature>
<comment type="caution">
    <text evidence="8">The sequence shown here is derived from an EMBL/GenBank/DDBJ whole genome shotgun (WGS) entry which is preliminary data.</text>
</comment>